<organism evidence="1 2">
    <name type="scientific">Dryococelus australis</name>
    <dbReference type="NCBI Taxonomy" id="614101"/>
    <lineage>
        <taxon>Eukaryota</taxon>
        <taxon>Metazoa</taxon>
        <taxon>Ecdysozoa</taxon>
        <taxon>Arthropoda</taxon>
        <taxon>Hexapoda</taxon>
        <taxon>Insecta</taxon>
        <taxon>Pterygota</taxon>
        <taxon>Neoptera</taxon>
        <taxon>Polyneoptera</taxon>
        <taxon>Phasmatodea</taxon>
        <taxon>Verophasmatodea</taxon>
        <taxon>Anareolatae</taxon>
        <taxon>Phasmatidae</taxon>
        <taxon>Eurycanthinae</taxon>
        <taxon>Dryococelus</taxon>
    </lineage>
</organism>
<reference evidence="1 2" key="1">
    <citation type="submission" date="2023-02" db="EMBL/GenBank/DDBJ databases">
        <title>LHISI_Scaffold_Assembly.</title>
        <authorList>
            <person name="Stuart O.P."/>
            <person name="Cleave R."/>
            <person name="Magrath M.J.L."/>
            <person name="Mikheyev A.S."/>
        </authorList>
    </citation>
    <scope>NUCLEOTIDE SEQUENCE [LARGE SCALE GENOMIC DNA]</scope>
    <source>
        <strain evidence="1">Daus_M_001</strain>
        <tissue evidence="1">Leg muscle</tissue>
    </source>
</reference>
<dbReference type="Gene3D" id="3.30.420.10">
    <property type="entry name" value="Ribonuclease H-like superfamily/Ribonuclease H"/>
    <property type="match status" value="1"/>
</dbReference>
<evidence type="ECO:0000313" key="2">
    <source>
        <dbReference type="Proteomes" id="UP001159363"/>
    </source>
</evidence>
<proteinExistence type="predicted"/>
<dbReference type="PANTHER" id="PTHR47326:SF1">
    <property type="entry name" value="HTH PSQ-TYPE DOMAIN-CONTAINING PROTEIN"/>
    <property type="match status" value="1"/>
</dbReference>
<comment type="caution">
    <text evidence="1">The sequence shown here is derived from an EMBL/GenBank/DDBJ whole genome shotgun (WGS) entry which is preliminary data.</text>
</comment>
<protein>
    <recommendedName>
        <fullName evidence="3">Transposase</fullName>
    </recommendedName>
</protein>
<evidence type="ECO:0000313" key="1">
    <source>
        <dbReference type="EMBL" id="KAJ8898419.1"/>
    </source>
</evidence>
<keyword evidence="2" id="KW-1185">Reference proteome</keyword>
<dbReference type="InterPro" id="IPR036397">
    <property type="entry name" value="RNaseH_sf"/>
</dbReference>
<dbReference type="EMBL" id="JARBHB010000001">
    <property type="protein sequence ID" value="KAJ8898419.1"/>
    <property type="molecule type" value="Genomic_DNA"/>
</dbReference>
<dbReference type="Proteomes" id="UP001159363">
    <property type="component" value="Chromosome 1"/>
</dbReference>
<sequence>MWHQHDSAPAHFARDVSVRVYLSDSFGARWIGRGGPVSWPARLPDMSPLDIFVWGHMKYVVYASSVESRDDLVQQIQAAAESIRAMPCVF</sequence>
<gene>
    <name evidence="1" type="ORF">PR048_003779</name>
</gene>
<evidence type="ECO:0008006" key="3">
    <source>
        <dbReference type="Google" id="ProtNLM"/>
    </source>
</evidence>
<name>A0ABQ9IQ48_9NEOP</name>
<accession>A0ABQ9IQ48</accession>
<dbReference type="PANTHER" id="PTHR47326">
    <property type="entry name" value="TRANSPOSABLE ELEMENT TC3 TRANSPOSASE-LIKE PROTEIN"/>
    <property type="match status" value="1"/>
</dbReference>